<dbReference type="Gene3D" id="1.20.1640.10">
    <property type="entry name" value="Multidrug efflux transporter AcrB transmembrane domain"/>
    <property type="match status" value="2"/>
</dbReference>
<dbReference type="InterPro" id="IPR000731">
    <property type="entry name" value="SSD"/>
</dbReference>
<feature type="transmembrane region" description="Helical" evidence="8">
    <location>
        <begin position="304"/>
        <end position="326"/>
    </location>
</feature>
<keyword evidence="5 8" id="KW-1133">Transmembrane helix</keyword>
<dbReference type="Proteomes" id="UP000253495">
    <property type="component" value="Unassembled WGS sequence"/>
</dbReference>
<keyword evidence="4 8" id="KW-0812">Transmembrane</keyword>
<accession>A0A368W1X2</accession>
<comment type="caution">
    <text evidence="10">The sequence shown here is derived from an EMBL/GenBank/DDBJ whole genome shotgun (WGS) entry which is preliminary data.</text>
</comment>
<evidence type="ECO:0000256" key="4">
    <source>
        <dbReference type="ARBA" id="ARBA00022692"/>
    </source>
</evidence>
<dbReference type="InterPro" id="IPR004869">
    <property type="entry name" value="MMPL_dom"/>
</dbReference>
<protein>
    <submittedName>
        <fullName evidence="10">RND superfamily putative drug exporter</fullName>
    </submittedName>
</protein>
<dbReference type="AlphaFoldDB" id="A0A368W1X2"/>
<evidence type="ECO:0000256" key="1">
    <source>
        <dbReference type="ARBA" id="ARBA00004651"/>
    </source>
</evidence>
<keyword evidence="6 8" id="KW-0472">Membrane</keyword>
<comment type="similarity">
    <text evidence="2">Belongs to the resistance-nodulation-cell division (RND) (TC 2.A.6) family. MmpL subfamily.</text>
</comment>
<name>A0A368W1X2_9ACTN</name>
<feature type="transmembrane region" description="Helical" evidence="8">
    <location>
        <begin position="523"/>
        <end position="542"/>
    </location>
</feature>
<feature type="transmembrane region" description="Helical" evidence="8">
    <location>
        <begin position="175"/>
        <end position="197"/>
    </location>
</feature>
<feature type="transmembrane region" description="Helical" evidence="8">
    <location>
        <begin position="677"/>
        <end position="697"/>
    </location>
</feature>
<evidence type="ECO:0000256" key="8">
    <source>
        <dbReference type="SAM" id="Phobius"/>
    </source>
</evidence>
<feature type="domain" description="SSD" evidence="9">
    <location>
        <begin position="204"/>
        <end position="329"/>
    </location>
</feature>
<feature type="transmembrane region" description="Helical" evidence="8">
    <location>
        <begin position="370"/>
        <end position="389"/>
    </location>
</feature>
<reference evidence="10 11" key="1">
    <citation type="submission" date="2018-07" db="EMBL/GenBank/DDBJ databases">
        <title>Genomic Encyclopedia of Type Strains, Phase III (KMG-III): the genomes of soil and plant-associated and newly described type strains.</title>
        <authorList>
            <person name="Whitman W."/>
        </authorList>
    </citation>
    <scope>NUCLEOTIDE SEQUENCE [LARGE SCALE GENOMIC DNA]</scope>
    <source>
        <strain evidence="10 11">CECT 8575</strain>
    </source>
</reference>
<keyword evidence="11" id="KW-1185">Reference proteome</keyword>
<keyword evidence="3" id="KW-1003">Cell membrane</keyword>
<sequence length="734" mass="76789">MFARWGSFAHRHRVPVVFLMLLAVVAGGVWGLGVFDRMSQGGYETPGSEAARVAEIAGSVLDAQSGDLTVIYSVPSGRTIDDPEIAARIERTLTDLPDGPVEGVNSYWHTQNPQLANPEHTSGLALIDLAGADINAENEAYRQLQGRFGVAGAETDVAGQVPLQVSISQHSTRDLAVAEAISMPIVLVLLVIIFGGVVAASLPVLVGGMAVFGSLGLLHLISLLAEVNVFAVNVASLLGLGLAIDYGLFLVGRFREELATGTGTGEAVGRSVATAGRTVAFSATLLVIALGGLLIFPQSFLRSLAFGGMSAVALAAVISLTVLPAVMSMLGHRIDKLAVPWRRKSGAAADEQRRKERGWRRFADAVMKRPLLTALPIVVVLGALATPFVTSARFGTPDERILPENDPARQAIERLAREFPAMAGTDIRVVLRGEGRTPPDRQVVQRFLDRIADVPAVGGVRPAGSEGDVVVLQASTTADPYSSPSNRAVEDIRELPPPQGVDVLVGGPTALNLDSLQATVDKLPWVAALLVGATLVLMFLAFGSVLLPIKAVIMSVLSLSATFGALTWIFVQGHGAELLGVTPAPMEVGIAVLMASVVFGLSTDYEVFLLSRMVEARAHGSSTKEAVRTGLAKTGRVITAAALLLIVVTGAFAFSSVTVMRLIGVGMIIALALDATVVRMILVPALLALMGNASWWAPGPLKRLQKRVGAGEAEAGQPAASVSATDEPSHKPGG</sequence>
<feature type="transmembrane region" description="Helical" evidence="8">
    <location>
        <begin position="549"/>
        <end position="570"/>
    </location>
</feature>
<evidence type="ECO:0000259" key="9">
    <source>
        <dbReference type="PROSITE" id="PS50156"/>
    </source>
</evidence>
<feature type="transmembrane region" description="Helical" evidence="8">
    <location>
        <begin position="230"/>
        <end position="251"/>
    </location>
</feature>
<evidence type="ECO:0000256" key="5">
    <source>
        <dbReference type="ARBA" id="ARBA00022989"/>
    </source>
</evidence>
<evidence type="ECO:0000256" key="2">
    <source>
        <dbReference type="ARBA" id="ARBA00010157"/>
    </source>
</evidence>
<dbReference type="Pfam" id="PF03176">
    <property type="entry name" value="MMPL"/>
    <property type="match status" value="2"/>
</dbReference>
<evidence type="ECO:0000313" key="10">
    <source>
        <dbReference type="EMBL" id="RCW47204.1"/>
    </source>
</evidence>
<evidence type="ECO:0000256" key="3">
    <source>
        <dbReference type="ARBA" id="ARBA00022475"/>
    </source>
</evidence>
<feature type="transmembrane region" description="Helical" evidence="8">
    <location>
        <begin position="279"/>
        <end position="298"/>
    </location>
</feature>
<organism evidence="10 11">
    <name type="scientific">Halopolyspora algeriensis</name>
    <dbReference type="NCBI Taxonomy" id="1500506"/>
    <lineage>
        <taxon>Bacteria</taxon>
        <taxon>Bacillati</taxon>
        <taxon>Actinomycetota</taxon>
        <taxon>Actinomycetes</taxon>
        <taxon>Actinomycetes incertae sedis</taxon>
        <taxon>Halopolyspora</taxon>
    </lineage>
</organism>
<feature type="transmembrane region" description="Helical" evidence="8">
    <location>
        <begin position="590"/>
        <end position="610"/>
    </location>
</feature>
<dbReference type="GO" id="GO:0005886">
    <property type="term" value="C:plasma membrane"/>
    <property type="evidence" value="ECO:0007669"/>
    <property type="project" value="UniProtKB-SubCell"/>
</dbReference>
<evidence type="ECO:0000256" key="6">
    <source>
        <dbReference type="ARBA" id="ARBA00023136"/>
    </source>
</evidence>
<proteinExistence type="inferred from homology"/>
<dbReference type="EMBL" id="QPJC01000001">
    <property type="protein sequence ID" value="RCW47204.1"/>
    <property type="molecule type" value="Genomic_DNA"/>
</dbReference>
<dbReference type="InterPro" id="IPR050545">
    <property type="entry name" value="Mycobact_MmpL"/>
</dbReference>
<feature type="transmembrane region" description="Helical" evidence="8">
    <location>
        <begin position="204"/>
        <end position="224"/>
    </location>
</feature>
<evidence type="ECO:0000313" key="11">
    <source>
        <dbReference type="Proteomes" id="UP000253495"/>
    </source>
</evidence>
<gene>
    <name evidence="10" type="ORF">DFQ14_101550</name>
</gene>
<dbReference type="PANTHER" id="PTHR33406:SF11">
    <property type="entry name" value="MEMBRANE PROTEIN SCO6666-RELATED"/>
    <property type="match status" value="1"/>
</dbReference>
<evidence type="ECO:0000256" key="7">
    <source>
        <dbReference type="SAM" id="MobiDB-lite"/>
    </source>
</evidence>
<feature type="region of interest" description="Disordered" evidence="7">
    <location>
        <begin position="707"/>
        <end position="734"/>
    </location>
</feature>
<feature type="transmembrane region" description="Helical" evidence="8">
    <location>
        <begin position="638"/>
        <end position="671"/>
    </location>
</feature>
<dbReference type="PROSITE" id="PS50156">
    <property type="entry name" value="SSD"/>
    <property type="match status" value="1"/>
</dbReference>
<dbReference type="SUPFAM" id="SSF82866">
    <property type="entry name" value="Multidrug efflux transporter AcrB transmembrane domain"/>
    <property type="match status" value="2"/>
</dbReference>
<comment type="subcellular location">
    <subcellularLocation>
        <location evidence="1">Cell membrane</location>
        <topology evidence="1">Multi-pass membrane protein</topology>
    </subcellularLocation>
</comment>
<dbReference type="PANTHER" id="PTHR33406">
    <property type="entry name" value="MEMBRANE PROTEIN MJ1562-RELATED"/>
    <property type="match status" value="1"/>
</dbReference>